<dbReference type="Proteomes" id="UP001501204">
    <property type="component" value="Unassembled WGS sequence"/>
</dbReference>
<name>A0ABN2KHU3_9MICC</name>
<evidence type="ECO:0000313" key="1">
    <source>
        <dbReference type="EMBL" id="GAA1756564.1"/>
    </source>
</evidence>
<gene>
    <name evidence="1" type="ORF">GCM10009767_14890</name>
</gene>
<accession>A0ABN2KHU3</accession>
<comment type="caution">
    <text evidence="1">The sequence shown here is derived from an EMBL/GenBank/DDBJ whole genome shotgun (WGS) entry which is preliminary data.</text>
</comment>
<keyword evidence="2" id="KW-1185">Reference proteome</keyword>
<dbReference type="EMBL" id="BAAAOA010000015">
    <property type="protein sequence ID" value="GAA1756564.1"/>
    <property type="molecule type" value="Genomic_DNA"/>
</dbReference>
<protein>
    <submittedName>
        <fullName evidence="1">Uncharacterized protein</fullName>
    </submittedName>
</protein>
<reference evidence="1 2" key="1">
    <citation type="journal article" date="2019" name="Int. J. Syst. Evol. Microbiol.">
        <title>The Global Catalogue of Microorganisms (GCM) 10K type strain sequencing project: providing services to taxonomists for standard genome sequencing and annotation.</title>
        <authorList>
            <consortium name="The Broad Institute Genomics Platform"/>
            <consortium name="The Broad Institute Genome Sequencing Center for Infectious Disease"/>
            <person name="Wu L."/>
            <person name="Ma J."/>
        </authorList>
    </citation>
    <scope>NUCLEOTIDE SEQUENCE [LARGE SCALE GENOMIC DNA]</scope>
    <source>
        <strain evidence="1 2">JCM 14735</strain>
    </source>
</reference>
<proteinExistence type="predicted"/>
<evidence type="ECO:0000313" key="2">
    <source>
        <dbReference type="Proteomes" id="UP001501204"/>
    </source>
</evidence>
<organism evidence="1 2">
    <name type="scientific">Kocuria aegyptia</name>
    <dbReference type="NCBI Taxonomy" id="330943"/>
    <lineage>
        <taxon>Bacteria</taxon>
        <taxon>Bacillati</taxon>
        <taxon>Actinomycetota</taxon>
        <taxon>Actinomycetes</taxon>
        <taxon>Micrococcales</taxon>
        <taxon>Micrococcaceae</taxon>
        <taxon>Kocuria</taxon>
    </lineage>
</organism>
<sequence>MWNRDPVAGGTVPAEAGAAIRSSRDKAPEVCCPSAWSSCPACISNL</sequence>